<evidence type="ECO:0000313" key="2">
    <source>
        <dbReference type="Proteomes" id="UP000317778"/>
    </source>
</evidence>
<proteinExistence type="predicted"/>
<evidence type="ECO:0000313" key="1">
    <source>
        <dbReference type="EMBL" id="TKJ43641.1"/>
    </source>
</evidence>
<organism evidence="1 2">
    <name type="scientific">candidate division TA06 bacterium B3_TA06</name>
    <dbReference type="NCBI Taxonomy" id="2012487"/>
    <lineage>
        <taxon>Bacteria</taxon>
        <taxon>Bacteria division TA06</taxon>
    </lineage>
</organism>
<comment type="caution">
    <text evidence="1">The sequence shown here is derived from an EMBL/GenBank/DDBJ whole genome shotgun (WGS) entry which is preliminary data.</text>
</comment>
<dbReference type="Proteomes" id="UP000317778">
    <property type="component" value="Unassembled WGS sequence"/>
</dbReference>
<reference evidence="1 2" key="1">
    <citation type="submission" date="2017-06" db="EMBL/GenBank/DDBJ databases">
        <title>Novel microbial phyla capable of carbon fixation and sulfur reduction in deep-sea sediments.</title>
        <authorList>
            <person name="Huang J."/>
            <person name="Baker B."/>
            <person name="Wang Y."/>
        </authorList>
    </citation>
    <scope>NUCLEOTIDE SEQUENCE [LARGE SCALE GENOMIC DNA]</scope>
    <source>
        <strain evidence="1">B3_TA06</strain>
    </source>
</reference>
<accession>A0A532V8X2</accession>
<name>A0A532V8X2_UNCT6</name>
<dbReference type="AlphaFoldDB" id="A0A532V8X2"/>
<sequence>MSFFQKPSTQGGDMHNSKKLILAVLAVILLLGATPAFAQLGGTWEGIGRGEAYPPCHPPIHPWQTWKGEIPATQDVFTGEWWDADGNHGTFKGVVEFSPIPEIAYAEGEWTWYDPTGHSQQPIVGGKFKMTFYILEKRCEGTWTSIWPSPSDHGTMKGWKVD</sequence>
<dbReference type="EMBL" id="NJBO01000003">
    <property type="protein sequence ID" value="TKJ43641.1"/>
    <property type="molecule type" value="Genomic_DNA"/>
</dbReference>
<protein>
    <submittedName>
        <fullName evidence="1">Uncharacterized protein</fullName>
    </submittedName>
</protein>
<gene>
    <name evidence="1" type="ORF">CEE36_02865</name>
</gene>